<dbReference type="InterPro" id="IPR007278">
    <property type="entry name" value="DUF397"/>
</dbReference>
<feature type="domain" description="DUF397" evidence="1">
    <location>
        <begin position="39"/>
        <end position="90"/>
    </location>
</feature>
<accession>A0A1M5JS65</accession>
<dbReference type="Pfam" id="PF04149">
    <property type="entry name" value="DUF397"/>
    <property type="match status" value="2"/>
</dbReference>
<reference evidence="2 3" key="1">
    <citation type="submission" date="2016-11" db="EMBL/GenBank/DDBJ databases">
        <authorList>
            <person name="Jaros S."/>
            <person name="Januszkiewicz K."/>
            <person name="Wedrychowicz H."/>
        </authorList>
    </citation>
    <scope>NUCLEOTIDE SEQUENCE [LARGE SCALE GENOMIC DNA]</scope>
    <source>
        <strain evidence="2 3">DSM 44523</strain>
    </source>
</reference>
<dbReference type="AlphaFoldDB" id="A0A1M5JS65"/>
<evidence type="ECO:0000313" key="2">
    <source>
        <dbReference type="EMBL" id="SHG43358.1"/>
    </source>
</evidence>
<feature type="domain" description="DUF397" evidence="1">
    <location>
        <begin position="15"/>
        <end position="35"/>
    </location>
</feature>
<evidence type="ECO:0000259" key="1">
    <source>
        <dbReference type="Pfam" id="PF04149"/>
    </source>
</evidence>
<sequence>MSTSATFSVSLRGVQWRKSRRSGHGGGDCVEVADLAPLWRKSSHSGPNGGQCVEVTGLAGPVGVRDSKNPTGPALVFNPTAWTSFVRNTKTGQLNLPSTES</sequence>
<dbReference type="Proteomes" id="UP000184501">
    <property type="component" value="Unassembled WGS sequence"/>
</dbReference>
<keyword evidence="3" id="KW-1185">Reference proteome</keyword>
<dbReference type="OrthoDB" id="3430276at2"/>
<name>A0A1M5JS65_STRHI</name>
<protein>
    <recommendedName>
        <fullName evidence="1">DUF397 domain-containing protein</fullName>
    </recommendedName>
</protein>
<evidence type="ECO:0000313" key="3">
    <source>
        <dbReference type="Proteomes" id="UP000184501"/>
    </source>
</evidence>
<dbReference type="EMBL" id="FQVN01000009">
    <property type="protein sequence ID" value="SHG43358.1"/>
    <property type="molecule type" value="Genomic_DNA"/>
</dbReference>
<dbReference type="RefSeq" id="WP_073487553.1">
    <property type="nucleotide sequence ID" value="NZ_FQVN01000009.1"/>
</dbReference>
<gene>
    <name evidence="2" type="ORF">SAMN05444320_10914</name>
</gene>
<proteinExistence type="predicted"/>
<dbReference type="STRING" id="2017.SAMN05444320_10914"/>
<organism evidence="2 3">
    <name type="scientific">Streptoalloteichus hindustanus</name>
    <dbReference type="NCBI Taxonomy" id="2017"/>
    <lineage>
        <taxon>Bacteria</taxon>
        <taxon>Bacillati</taxon>
        <taxon>Actinomycetota</taxon>
        <taxon>Actinomycetes</taxon>
        <taxon>Pseudonocardiales</taxon>
        <taxon>Pseudonocardiaceae</taxon>
        <taxon>Streptoalloteichus</taxon>
    </lineage>
</organism>